<keyword evidence="10" id="KW-0812">Transmembrane</keyword>
<name>A0AAQ4RFM3_GASAC</name>
<dbReference type="GO" id="GO:0005886">
    <property type="term" value="C:plasma membrane"/>
    <property type="evidence" value="ECO:0007669"/>
    <property type="project" value="UniProtKB-SubCell"/>
</dbReference>
<dbReference type="InterPro" id="IPR009030">
    <property type="entry name" value="Growth_fac_rcpt_cys_sf"/>
</dbReference>
<sequence>MTSTTQRPTDVTTNNATIGTGTTMTSTTQRPTDVTTNNATIGSGTTMTSTTQRPTDIVTTNNSTTTPTSTISTGTTTNSTTSSTAPMTTIIPSTTQQPIDTTTNKPTTAAPPIPPVLVCPAIPCPPESVCLNGTCQCLSGSFFVNGRCAPAQVFPGRLHLTSLIFNNNMTDRSSAIFRNTSAQISKSLRAVLKDQPGYKQSDVVRLEPGSVQATVNNIFEDTTITQESITQAIKDAIANPSNELLSNAEYTNTNLCEQEPLPCDVSSTMCTNSNGNAVCSCKQGYISILYSNTSCRACPSGEGAVGNICQPCAFGYSGFNCNDSALLAVVVVSCVLGGVLLIVLALLIYGSCNAGCNKPDYSSSPYSSGDLNQAWPTGITRIPRASANLDAAPHIEMTEGGTARVLVDKDQSNGMGFQLKMKGWKKVRHGFAFSFTICLDAA</sequence>
<keyword evidence="6 10" id="KW-0472">Membrane</keyword>
<evidence type="ECO:0000256" key="8">
    <source>
        <dbReference type="ARBA" id="ARBA00023180"/>
    </source>
</evidence>
<dbReference type="InterPro" id="IPR000082">
    <property type="entry name" value="SEA_dom"/>
</dbReference>
<feature type="compositionally biased region" description="Low complexity" evidence="9">
    <location>
        <begin position="12"/>
        <end position="32"/>
    </location>
</feature>
<dbReference type="InterPro" id="IPR036364">
    <property type="entry name" value="SEA_dom_sf"/>
</dbReference>
<evidence type="ECO:0000256" key="3">
    <source>
        <dbReference type="ARBA" id="ARBA00022536"/>
    </source>
</evidence>
<keyword evidence="8" id="KW-0325">Glycoprotein</keyword>
<feature type="domain" description="SEA" evidence="11">
    <location>
        <begin position="150"/>
        <end position="275"/>
    </location>
</feature>
<dbReference type="GeneTree" id="ENSGT00710000106813"/>
<feature type="transmembrane region" description="Helical" evidence="10">
    <location>
        <begin position="325"/>
        <end position="349"/>
    </location>
</feature>
<accession>A0AAQ4RFM3</accession>
<organism evidence="12 13">
    <name type="scientific">Gasterosteus aculeatus aculeatus</name>
    <name type="common">three-spined stickleback</name>
    <dbReference type="NCBI Taxonomy" id="481459"/>
    <lineage>
        <taxon>Eukaryota</taxon>
        <taxon>Metazoa</taxon>
        <taxon>Chordata</taxon>
        <taxon>Craniata</taxon>
        <taxon>Vertebrata</taxon>
        <taxon>Euteleostomi</taxon>
        <taxon>Actinopterygii</taxon>
        <taxon>Neopterygii</taxon>
        <taxon>Teleostei</taxon>
        <taxon>Neoteleostei</taxon>
        <taxon>Acanthomorphata</taxon>
        <taxon>Eupercaria</taxon>
        <taxon>Perciformes</taxon>
        <taxon>Cottioidei</taxon>
        <taxon>Gasterosteales</taxon>
        <taxon>Gasterosteidae</taxon>
        <taxon>Gasterosteus</taxon>
    </lineage>
</organism>
<evidence type="ECO:0000313" key="12">
    <source>
        <dbReference type="Ensembl" id="ENSGACP00000061792.1"/>
    </source>
</evidence>
<proteinExistence type="predicted"/>
<keyword evidence="4" id="KW-0732">Signal</keyword>
<dbReference type="PANTHER" id="PTHR24037">
    <property type="entry name" value="HEART DEVELOPMENT PROTEIN WITH EGF-LIKE DOMAINS 1"/>
    <property type="match status" value="1"/>
</dbReference>
<dbReference type="Ensembl" id="ENSGACT00000032433.1">
    <property type="protein sequence ID" value="ENSGACP00000061792.1"/>
    <property type="gene ID" value="ENSGACG00000034171.1"/>
</dbReference>
<reference evidence="12" key="2">
    <citation type="submission" date="2025-08" db="UniProtKB">
        <authorList>
            <consortium name="Ensembl"/>
        </authorList>
    </citation>
    <scope>IDENTIFICATION</scope>
</reference>
<evidence type="ECO:0000256" key="7">
    <source>
        <dbReference type="ARBA" id="ARBA00023157"/>
    </source>
</evidence>
<evidence type="ECO:0000256" key="5">
    <source>
        <dbReference type="ARBA" id="ARBA00022737"/>
    </source>
</evidence>
<protein>
    <recommendedName>
        <fullName evidence="11">SEA domain-containing protein</fullName>
    </recommendedName>
</protein>
<feature type="compositionally biased region" description="Polar residues" evidence="9">
    <location>
        <begin position="1"/>
        <end position="11"/>
    </location>
</feature>
<evidence type="ECO:0000256" key="4">
    <source>
        <dbReference type="ARBA" id="ARBA00022729"/>
    </source>
</evidence>
<evidence type="ECO:0000256" key="2">
    <source>
        <dbReference type="ARBA" id="ARBA00022475"/>
    </source>
</evidence>
<evidence type="ECO:0000256" key="10">
    <source>
        <dbReference type="SAM" id="Phobius"/>
    </source>
</evidence>
<feature type="compositionally biased region" description="Low complexity" evidence="9">
    <location>
        <begin position="40"/>
        <end position="51"/>
    </location>
</feature>
<dbReference type="PANTHER" id="PTHR24037:SF7">
    <property type="entry name" value="FLOCCULATION PROTEIN FLO11 ISOFORM X1-RELATED"/>
    <property type="match status" value="1"/>
</dbReference>
<keyword evidence="3" id="KW-0245">EGF-like domain</keyword>
<dbReference type="Pfam" id="PF01390">
    <property type="entry name" value="SEA"/>
    <property type="match status" value="1"/>
</dbReference>
<keyword evidence="2" id="KW-1003">Cell membrane</keyword>
<dbReference type="SUPFAM" id="SSF82671">
    <property type="entry name" value="SEA domain"/>
    <property type="match status" value="1"/>
</dbReference>
<keyword evidence="7" id="KW-1015">Disulfide bond</keyword>
<dbReference type="Gene3D" id="3.30.70.960">
    <property type="entry name" value="SEA domain"/>
    <property type="match status" value="1"/>
</dbReference>
<reference evidence="12" key="3">
    <citation type="submission" date="2025-09" db="UniProtKB">
        <authorList>
            <consortium name="Ensembl"/>
        </authorList>
    </citation>
    <scope>IDENTIFICATION</scope>
</reference>
<keyword evidence="10" id="KW-1133">Transmembrane helix</keyword>
<evidence type="ECO:0000259" key="11">
    <source>
        <dbReference type="PROSITE" id="PS50024"/>
    </source>
</evidence>
<feature type="region of interest" description="Disordered" evidence="9">
    <location>
        <begin position="1"/>
        <end position="88"/>
    </location>
</feature>
<evidence type="ECO:0000256" key="6">
    <source>
        <dbReference type="ARBA" id="ARBA00023136"/>
    </source>
</evidence>
<reference evidence="12 13" key="1">
    <citation type="journal article" date="2021" name="G3 (Bethesda)">
        <title>Improved contiguity of the threespine stickleback genome using long-read sequencing.</title>
        <authorList>
            <person name="Nath S."/>
            <person name="Shaw D.E."/>
            <person name="White M.A."/>
        </authorList>
    </citation>
    <scope>NUCLEOTIDE SEQUENCE [LARGE SCALE GENOMIC DNA]</scope>
    <source>
        <strain evidence="12 13">Lake Benthic</strain>
    </source>
</reference>
<dbReference type="PROSITE" id="PS50024">
    <property type="entry name" value="SEA"/>
    <property type="match status" value="1"/>
</dbReference>
<keyword evidence="13" id="KW-1185">Reference proteome</keyword>
<feature type="compositionally biased region" description="Low complexity" evidence="9">
    <location>
        <begin position="59"/>
        <end position="88"/>
    </location>
</feature>
<evidence type="ECO:0000313" key="13">
    <source>
        <dbReference type="Proteomes" id="UP000007635"/>
    </source>
</evidence>
<evidence type="ECO:0000256" key="1">
    <source>
        <dbReference type="ARBA" id="ARBA00004236"/>
    </source>
</evidence>
<dbReference type="SMART" id="SM00200">
    <property type="entry name" value="SEA"/>
    <property type="match status" value="1"/>
</dbReference>
<keyword evidence="5" id="KW-0677">Repeat</keyword>
<evidence type="ECO:0000256" key="9">
    <source>
        <dbReference type="SAM" id="MobiDB-lite"/>
    </source>
</evidence>
<dbReference type="Proteomes" id="UP000007635">
    <property type="component" value="Chromosome XI"/>
</dbReference>
<dbReference type="AlphaFoldDB" id="A0AAQ4RFM3"/>
<dbReference type="SUPFAM" id="SSF57184">
    <property type="entry name" value="Growth factor receptor domain"/>
    <property type="match status" value="1"/>
</dbReference>
<comment type="subcellular location">
    <subcellularLocation>
        <location evidence="1">Cell membrane</location>
    </subcellularLocation>
</comment>